<comment type="caution">
    <text evidence="5">The sequence shown here is derived from an EMBL/GenBank/DDBJ whole genome shotgun (WGS) entry which is preliminary data.</text>
</comment>
<dbReference type="PRINTS" id="PR00455">
    <property type="entry name" value="HTHTETR"/>
</dbReference>
<dbReference type="EMBL" id="JAWSTH010000015">
    <property type="protein sequence ID" value="MDW5594319.1"/>
    <property type="molecule type" value="Genomic_DNA"/>
</dbReference>
<dbReference type="PANTHER" id="PTHR30328:SF54">
    <property type="entry name" value="HTH-TYPE TRANSCRIPTIONAL REPRESSOR SCO4008"/>
    <property type="match status" value="1"/>
</dbReference>
<gene>
    <name evidence="5" type="ORF">R7226_08230</name>
</gene>
<dbReference type="InterPro" id="IPR036271">
    <property type="entry name" value="Tet_transcr_reg_TetR-rel_C_sf"/>
</dbReference>
<dbReference type="SUPFAM" id="SSF46689">
    <property type="entry name" value="Homeodomain-like"/>
    <property type="match status" value="1"/>
</dbReference>
<dbReference type="PROSITE" id="PS50977">
    <property type="entry name" value="HTH_TETR_2"/>
    <property type="match status" value="1"/>
</dbReference>
<feature type="DNA-binding region" description="H-T-H motif" evidence="2">
    <location>
        <begin position="52"/>
        <end position="71"/>
    </location>
</feature>
<keyword evidence="1 2" id="KW-0238">DNA-binding</keyword>
<dbReference type="Gene3D" id="1.10.357.10">
    <property type="entry name" value="Tetracycline Repressor, domain 2"/>
    <property type="match status" value="1"/>
</dbReference>
<dbReference type="InterPro" id="IPR009057">
    <property type="entry name" value="Homeodomain-like_sf"/>
</dbReference>
<dbReference type="Pfam" id="PF00440">
    <property type="entry name" value="TetR_N"/>
    <property type="match status" value="1"/>
</dbReference>
<feature type="domain" description="HTH tetR-type" evidence="4">
    <location>
        <begin position="29"/>
        <end position="89"/>
    </location>
</feature>
<evidence type="ECO:0000313" key="5">
    <source>
        <dbReference type="EMBL" id="MDW5594319.1"/>
    </source>
</evidence>
<protein>
    <submittedName>
        <fullName evidence="5">TetR family transcriptional regulator</fullName>
    </submittedName>
</protein>
<sequence>MSDERSKAAEPAGAARGRGRRAGAPRDPERTRQALLDAALTEFAAKGIAGARVSEIAARAGVNKQLISYHFDGKQGLYDALAERWLAQEREFADPSMPLGELVATYARVSVEQRDLTRLFVRECMEDATLPAAVAAEGADGEEPPEVADLRRRQQAGELDPRLDPAFVMLALQGAASAGVSFPGDVRRFTGLEPDSAEFAARYGEQLALLIGLLAAPAE</sequence>
<proteinExistence type="predicted"/>
<keyword evidence="6" id="KW-1185">Reference proteome</keyword>
<dbReference type="RefSeq" id="WP_318596590.1">
    <property type="nucleotide sequence ID" value="NZ_JAWSTH010000015.1"/>
</dbReference>
<evidence type="ECO:0000256" key="1">
    <source>
        <dbReference type="ARBA" id="ARBA00023125"/>
    </source>
</evidence>
<name>A0ABU4HQK3_9ACTN</name>
<dbReference type="SUPFAM" id="SSF48498">
    <property type="entry name" value="Tetracyclin repressor-like, C-terminal domain"/>
    <property type="match status" value="1"/>
</dbReference>
<evidence type="ECO:0000313" key="6">
    <source>
        <dbReference type="Proteomes" id="UP001284601"/>
    </source>
</evidence>
<evidence type="ECO:0000256" key="3">
    <source>
        <dbReference type="SAM" id="MobiDB-lite"/>
    </source>
</evidence>
<dbReference type="InterPro" id="IPR050109">
    <property type="entry name" value="HTH-type_TetR-like_transc_reg"/>
</dbReference>
<dbReference type="Proteomes" id="UP001284601">
    <property type="component" value="Unassembled WGS sequence"/>
</dbReference>
<evidence type="ECO:0000259" key="4">
    <source>
        <dbReference type="PROSITE" id="PS50977"/>
    </source>
</evidence>
<accession>A0ABU4HQK3</accession>
<organism evidence="5 6">
    <name type="scientific">Conexibacter stalactiti</name>
    <dbReference type="NCBI Taxonomy" id="1940611"/>
    <lineage>
        <taxon>Bacteria</taxon>
        <taxon>Bacillati</taxon>
        <taxon>Actinomycetota</taxon>
        <taxon>Thermoleophilia</taxon>
        <taxon>Solirubrobacterales</taxon>
        <taxon>Conexibacteraceae</taxon>
        <taxon>Conexibacter</taxon>
    </lineage>
</organism>
<reference evidence="6" key="1">
    <citation type="submission" date="2023-07" db="EMBL/GenBank/DDBJ databases">
        <title>Conexibacter stalactiti sp. nov., isolated from stalactites in a lava cave and emended description of the genus Conexibacter.</title>
        <authorList>
            <person name="Lee S.D."/>
        </authorList>
    </citation>
    <scope>NUCLEOTIDE SEQUENCE [LARGE SCALE GENOMIC DNA]</scope>
    <source>
        <strain evidence="6">KCTC 39840</strain>
    </source>
</reference>
<evidence type="ECO:0000256" key="2">
    <source>
        <dbReference type="PROSITE-ProRule" id="PRU00335"/>
    </source>
</evidence>
<dbReference type="PANTHER" id="PTHR30328">
    <property type="entry name" value="TRANSCRIPTIONAL REPRESSOR"/>
    <property type="match status" value="1"/>
</dbReference>
<feature type="region of interest" description="Disordered" evidence="3">
    <location>
        <begin position="1"/>
        <end position="31"/>
    </location>
</feature>
<dbReference type="InterPro" id="IPR001647">
    <property type="entry name" value="HTH_TetR"/>
</dbReference>